<dbReference type="GO" id="GO:0043953">
    <property type="term" value="P:protein transport by the Tat complex"/>
    <property type="evidence" value="ECO:0007669"/>
    <property type="project" value="UniProtKB-UniRule"/>
</dbReference>
<protein>
    <recommendedName>
        <fullName evidence="9">Sec-independent protein translocase protein TatA</fullName>
    </recommendedName>
</protein>
<evidence type="ECO:0000256" key="4">
    <source>
        <dbReference type="ARBA" id="ARBA00022692"/>
    </source>
</evidence>
<dbReference type="Pfam" id="PF02416">
    <property type="entry name" value="TatA_B_E"/>
    <property type="match status" value="1"/>
</dbReference>
<feature type="transmembrane region" description="Helical" evidence="9">
    <location>
        <begin position="6"/>
        <end position="27"/>
    </location>
</feature>
<comment type="subcellular location">
    <subcellularLocation>
        <location evidence="1 9">Cell membrane</location>
        <topology evidence="1 9">Single-pass membrane protein</topology>
    </subcellularLocation>
</comment>
<evidence type="ECO:0000256" key="7">
    <source>
        <dbReference type="ARBA" id="ARBA00023010"/>
    </source>
</evidence>
<name>A0A418W314_9PROT</name>
<dbReference type="GO" id="GO:0033281">
    <property type="term" value="C:TAT protein transport complex"/>
    <property type="evidence" value="ECO:0007669"/>
    <property type="project" value="UniProtKB-UniRule"/>
</dbReference>
<comment type="similarity">
    <text evidence="9">Belongs to the TatA/E family.</text>
</comment>
<dbReference type="InterPro" id="IPR006312">
    <property type="entry name" value="TatA/E"/>
</dbReference>
<gene>
    <name evidence="9" type="primary">tatA</name>
    <name evidence="11" type="ORF">D3877_07465</name>
</gene>
<comment type="function">
    <text evidence="9">Part of the twin-arginine translocation (Tat) system that transports large folded proteins containing a characteristic twin-arginine motif in their signal peptide across membranes. TatA could form the protein-conducting channel of the Tat system.</text>
</comment>
<evidence type="ECO:0000313" key="11">
    <source>
        <dbReference type="EMBL" id="RJF84386.1"/>
    </source>
</evidence>
<keyword evidence="12" id="KW-1185">Reference proteome</keyword>
<evidence type="ECO:0000256" key="6">
    <source>
        <dbReference type="ARBA" id="ARBA00022989"/>
    </source>
</evidence>
<evidence type="ECO:0000313" key="12">
    <source>
        <dbReference type="Proteomes" id="UP000283458"/>
    </source>
</evidence>
<feature type="compositionally biased region" description="Low complexity" evidence="10">
    <location>
        <begin position="51"/>
        <end position="91"/>
    </location>
</feature>
<comment type="caution">
    <text evidence="11">The sequence shown here is derived from an EMBL/GenBank/DDBJ whole genome shotgun (WGS) entry which is preliminary data.</text>
</comment>
<dbReference type="EMBL" id="QYUL01000001">
    <property type="protein sequence ID" value="RJF84386.1"/>
    <property type="molecule type" value="Genomic_DNA"/>
</dbReference>
<accession>A0A418W314</accession>
<dbReference type="PANTHER" id="PTHR42982">
    <property type="entry name" value="SEC-INDEPENDENT PROTEIN TRANSLOCASE PROTEIN TATA"/>
    <property type="match status" value="1"/>
</dbReference>
<evidence type="ECO:0000256" key="1">
    <source>
        <dbReference type="ARBA" id="ARBA00004162"/>
    </source>
</evidence>
<reference evidence="11 12" key="1">
    <citation type="submission" date="2018-09" db="EMBL/GenBank/DDBJ databases">
        <authorList>
            <person name="Zhu H."/>
        </authorList>
    </citation>
    <scope>NUCLEOTIDE SEQUENCE [LARGE SCALE GENOMIC DNA]</scope>
    <source>
        <strain evidence="11 12">K2W22B-5</strain>
    </source>
</reference>
<dbReference type="AlphaFoldDB" id="A0A418W314"/>
<evidence type="ECO:0000256" key="3">
    <source>
        <dbReference type="ARBA" id="ARBA00022475"/>
    </source>
</evidence>
<dbReference type="NCBIfam" id="NF001940">
    <property type="entry name" value="PRK00720.1"/>
    <property type="match status" value="1"/>
</dbReference>
<keyword evidence="6 9" id="KW-1133">Transmembrane helix</keyword>
<organism evidence="11 12">
    <name type="scientific">Azospirillum cavernae</name>
    <dbReference type="NCBI Taxonomy" id="2320860"/>
    <lineage>
        <taxon>Bacteria</taxon>
        <taxon>Pseudomonadati</taxon>
        <taxon>Pseudomonadota</taxon>
        <taxon>Alphaproteobacteria</taxon>
        <taxon>Rhodospirillales</taxon>
        <taxon>Azospirillaceae</taxon>
        <taxon>Azospirillum</taxon>
    </lineage>
</organism>
<dbReference type="Proteomes" id="UP000283458">
    <property type="component" value="Unassembled WGS sequence"/>
</dbReference>
<evidence type="ECO:0000256" key="2">
    <source>
        <dbReference type="ARBA" id="ARBA00022448"/>
    </source>
</evidence>
<evidence type="ECO:0000256" key="5">
    <source>
        <dbReference type="ARBA" id="ARBA00022927"/>
    </source>
</evidence>
<keyword evidence="2 9" id="KW-0813">Transport</keyword>
<evidence type="ECO:0000256" key="8">
    <source>
        <dbReference type="ARBA" id="ARBA00023136"/>
    </source>
</evidence>
<proteinExistence type="inferred from homology"/>
<dbReference type="InterPro" id="IPR003369">
    <property type="entry name" value="TatA/B/E"/>
</dbReference>
<dbReference type="Gene3D" id="1.20.5.3310">
    <property type="match status" value="1"/>
</dbReference>
<keyword evidence="5 9" id="KW-0653">Protein transport</keyword>
<keyword evidence="7 9" id="KW-0811">Translocation</keyword>
<dbReference type="GO" id="GO:0008320">
    <property type="term" value="F:protein transmembrane transporter activity"/>
    <property type="evidence" value="ECO:0007669"/>
    <property type="project" value="UniProtKB-UniRule"/>
</dbReference>
<evidence type="ECO:0000256" key="10">
    <source>
        <dbReference type="SAM" id="MobiDB-lite"/>
    </source>
</evidence>
<comment type="subunit">
    <text evidence="9">The Tat system comprises two distinct complexes: a TatABC complex, containing multiple copies of TatA, TatB and TatC subunits, and a separate TatA complex, containing only TatA subunits. Substrates initially bind to the TatABC complex, which probably triggers association of the separate TatA complex to form the active translocon.</text>
</comment>
<sequence>MGSFSIWHWIIVLLIVLLLFGAGKLPAVMGDIAKGVKAFKAGLKDGEEDTAAAPPATTAQTAAQTAAPAQTAAQAPAQPQAQPQPVAAPTEPAKPHQG</sequence>
<feature type="region of interest" description="Disordered" evidence="10">
    <location>
        <begin position="46"/>
        <end position="98"/>
    </location>
</feature>
<dbReference type="NCBIfam" id="NF002402">
    <property type="entry name" value="PRK01470.1"/>
    <property type="match status" value="1"/>
</dbReference>
<dbReference type="PANTHER" id="PTHR42982:SF1">
    <property type="entry name" value="SEC-INDEPENDENT PROTEIN TRANSLOCASE PROTEIN TATA"/>
    <property type="match status" value="1"/>
</dbReference>
<keyword evidence="4 9" id="KW-0812">Transmembrane</keyword>
<dbReference type="OrthoDB" id="7161179at2"/>
<keyword evidence="8 9" id="KW-0472">Membrane</keyword>
<keyword evidence="3 9" id="KW-1003">Cell membrane</keyword>
<dbReference type="HAMAP" id="MF_00236">
    <property type="entry name" value="TatA_E"/>
    <property type="match status" value="1"/>
</dbReference>
<evidence type="ECO:0000256" key="9">
    <source>
        <dbReference type="HAMAP-Rule" id="MF_00236"/>
    </source>
</evidence>
<dbReference type="NCBIfam" id="TIGR01411">
    <property type="entry name" value="tatAE"/>
    <property type="match status" value="1"/>
</dbReference>
<dbReference type="RefSeq" id="WP_119830033.1">
    <property type="nucleotide sequence ID" value="NZ_QYUL01000001.1"/>
</dbReference>